<reference evidence="1 2" key="1">
    <citation type="submission" date="2023-09" db="EMBL/GenBank/DDBJ databases">
        <title>Multi-omics analysis of a traditional fermented food reveals byproduct-associated fungal strains for waste-to-food upcycling.</title>
        <authorList>
            <consortium name="Lawrence Berkeley National Laboratory"/>
            <person name="Rekdal V.M."/>
            <person name="Villalobos-Escobedo J.M."/>
            <person name="Rodriguez-Valeron N."/>
            <person name="Garcia M.O."/>
            <person name="Vasquez D.P."/>
            <person name="Damayanti I."/>
            <person name="Sorensen P.M."/>
            <person name="Baidoo E.E."/>
            <person name="De Carvalho A.C."/>
            <person name="Riley R."/>
            <person name="Lipzen A."/>
            <person name="He G."/>
            <person name="Yan M."/>
            <person name="Haridas S."/>
            <person name="Daum C."/>
            <person name="Yoshinaga Y."/>
            <person name="Ng V."/>
            <person name="Grigoriev I.V."/>
            <person name="Munk R."/>
            <person name="Nuraida L."/>
            <person name="Wijaya C.H."/>
            <person name="Morales P.-C."/>
            <person name="Keasling J.D."/>
        </authorList>
    </citation>
    <scope>NUCLEOTIDE SEQUENCE [LARGE SCALE GENOMIC DNA]</scope>
    <source>
        <strain evidence="1 2">FGSC 2613</strain>
    </source>
</reference>
<organism evidence="1 2">
    <name type="scientific">Neurospora intermedia</name>
    <dbReference type="NCBI Taxonomy" id="5142"/>
    <lineage>
        <taxon>Eukaryota</taxon>
        <taxon>Fungi</taxon>
        <taxon>Dikarya</taxon>
        <taxon>Ascomycota</taxon>
        <taxon>Pezizomycotina</taxon>
        <taxon>Sordariomycetes</taxon>
        <taxon>Sordariomycetidae</taxon>
        <taxon>Sordariales</taxon>
        <taxon>Sordariaceae</taxon>
        <taxon>Neurospora</taxon>
    </lineage>
</organism>
<feature type="non-terminal residue" evidence="1">
    <location>
        <position position="1"/>
    </location>
</feature>
<evidence type="ECO:0000313" key="2">
    <source>
        <dbReference type="Proteomes" id="UP001451303"/>
    </source>
</evidence>
<comment type="caution">
    <text evidence="1">The sequence shown here is derived from an EMBL/GenBank/DDBJ whole genome shotgun (WGS) entry which is preliminary data.</text>
</comment>
<keyword evidence="2" id="KW-1185">Reference proteome</keyword>
<protein>
    <submittedName>
        <fullName evidence="1">Uncharacterized protein</fullName>
    </submittedName>
</protein>
<proteinExistence type="predicted"/>
<gene>
    <name evidence="1" type="ORF">QR685DRAFT_434085</name>
</gene>
<name>A0ABR3DRT1_NEUIN</name>
<accession>A0ABR3DRT1</accession>
<dbReference type="Proteomes" id="UP001451303">
    <property type="component" value="Unassembled WGS sequence"/>
</dbReference>
<sequence>IIYITKEARSEVLAEYLAIKRANFNTITFFLSYYTLLYKRIKNIKFKINNNFELTFLYNAIKAVYPIDIKY</sequence>
<evidence type="ECO:0000313" key="1">
    <source>
        <dbReference type="EMBL" id="KAL0475384.1"/>
    </source>
</evidence>
<dbReference type="EMBL" id="JAVLET010000001">
    <property type="protein sequence ID" value="KAL0475384.1"/>
    <property type="molecule type" value="Genomic_DNA"/>
</dbReference>